<organism evidence="2 3">
    <name type="scientific">Solidesulfovibrio magneticus (strain ATCC 700980 / DSM 13731 / RS-1)</name>
    <name type="common">Desulfovibrio magneticus</name>
    <dbReference type="NCBI Taxonomy" id="573370"/>
    <lineage>
        <taxon>Bacteria</taxon>
        <taxon>Pseudomonadati</taxon>
        <taxon>Thermodesulfobacteriota</taxon>
        <taxon>Desulfovibrionia</taxon>
        <taxon>Desulfovibrionales</taxon>
        <taxon>Desulfovibrionaceae</taxon>
        <taxon>Solidesulfovibrio</taxon>
    </lineage>
</organism>
<evidence type="ECO:0000313" key="2">
    <source>
        <dbReference type="EMBL" id="BAH73995.1"/>
    </source>
</evidence>
<feature type="region of interest" description="Disordered" evidence="1">
    <location>
        <begin position="1"/>
        <end position="36"/>
    </location>
</feature>
<gene>
    <name evidence="2" type="ordered locus">DMR_05040</name>
</gene>
<name>C4XI33_SOLM1</name>
<dbReference type="EMBL" id="AP010904">
    <property type="protein sequence ID" value="BAH73995.1"/>
    <property type="molecule type" value="Genomic_DNA"/>
</dbReference>
<dbReference type="KEGG" id="dma:DMR_05040"/>
<accession>C4XI33</accession>
<proteinExistence type="predicted"/>
<dbReference type="STRING" id="573370.DMR_05040"/>
<keyword evidence="3" id="KW-1185">Reference proteome</keyword>
<evidence type="ECO:0000313" key="3">
    <source>
        <dbReference type="Proteomes" id="UP000009071"/>
    </source>
</evidence>
<reference evidence="2 3" key="1">
    <citation type="journal article" date="2009" name="Genome Res.">
        <title>Whole genome sequence of Desulfovibrio magneticus strain RS-1 revealed common gene clusters in magnetotactic bacteria.</title>
        <authorList>
            <person name="Nakazawa H."/>
            <person name="Arakaki A."/>
            <person name="Narita-Yamada S."/>
            <person name="Yashiro I."/>
            <person name="Jinno K."/>
            <person name="Aoki N."/>
            <person name="Tsuruyama A."/>
            <person name="Okamura Y."/>
            <person name="Tanikawa S."/>
            <person name="Fujita N."/>
            <person name="Takeyama H."/>
            <person name="Matsunaga T."/>
        </authorList>
    </citation>
    <scope>NUCLEOTIDE SEQUENCE [LARGE SCALE GENOMIC DNA]</scope>
    <source>
        <strain evidence="3">ATCC 700980 / DSM 13731 / RS-1</strain>
    </source>
</reference>
<protein>
    <submittedName>
        <fullName evidence="2">Uncharacterized protein</fullName>
    </submittedName>
</protein>
<dbReference type="AlphaFoldDB" id="C4XI33"/>
<dbReference type="Proteomes" id="UP000009071">
    <property type="component" value="Chromosome"/>
</dbReference>
<feature type="compositionally biased region" description="Low complexity" evidence="1">
    <location>
        <begin position="26"/>
        <end position="36"/>
    </location>
</feature>
<dbReference type="HOGENOM" id="CLU_3024734_0_0_7"/>
<dbReference type="RefSeq" id="WP_012750076.1">
    <property type="nucleotide sequence ID" value="NC_012796.1"/>
</dbReference>
<evidence type="ECO:0000256" key="1">
    <source>
        <dbReference type="SAM" id="MobiDB-lite"/>
    </source>
</evidence>
<sequence>MSRVLRPRAVTAGRHEKGPDQQLLVRPDPQQGGRPPGCVRFALSRVLENALALSP</sequence>